<dbReference type="PANTHER" id="PTHR24114">
    <property type="entry name" value="LEUCINE RICH REPEAT FAMILY PROTEIN"/>
    <property type="match status" value="1"/>
</dbReference>
<dbReference type="Gene3D" id="3.80.10.10">
    <property type="entry name" value="Ribonuclease Inhibitor"/>
    <property type="match status" value="1"/>
</dbReference>
<evidence type="ECO:0000313" key="3">
    <source>
        <dbReference type="Proteomes" id="UP000039865"/>
    </source>
</evidence>
<dbReference type="EMBL" id="CCKQ01003362">
    <property type="protein sequence ID" value="CDW74483.1"/>
    <property type="molecule type" value="Genomic_DNA"/>
</dbReference>
<feature type="compositionally biased region" description="Basic and acidic residues" evidence="1">
    <location>
        <begin position="641"/>
        <end position="651"/>
    </location>
</feature>
<keyword evidence="3" id="KW-1185">Reference proteome</keyword>
<dbReference type="PANTHER" id="PTHR24114:SF2">
    <property type="entry name" value="F-BOX DOMAIN-CONTAINING PROTEIN-RELATED"/>
    <property type="match status" value="1"/>
</dbReference>
<feature type="compositionally biased region" description="Acidic residues" evidence="1">
    <location>
        <begin position="626"/>
        <end position="640"/>
    </location>
</feature>
<protein>
    <recommendedName>
        <fullName evidence="4">Leucine rich repeat family protein</fullName>
    </recommendedName>
</protein>
<evidence type="ECO:0008006" key="4">
    <source>
        <dbReference type="Google" id="ProtNLM"/>
    </source>
</evidence>
<dbReference type="InterPro" id="IPR032675">
    <property type="entry name" value="LRR_dom_sf"/>
</dbReference>
<dbReference type="InterPro" id="IPR052394">
    <property type="entry name" value="LRR-containing"/>
</dbReference>
<dbReference type="InParanoid" id="A0A077ZZ47"/>
<dbReference type="SUPFAM" id="SSF52047">
    <property type="entry name" value="RNI-like"/>
    <property type="match status" value="1"/>
</dbReference>
<proteinExistence type="predicted"/>
<dbReference type="OrthoDB" id="326478at2759"/>
<reference evidence="2 3" key="1">
    <citation type="submission" date="2014-06" db="EMBL/GenBank/DDBJ databases">
        <authorList>
            <person name="Swart Estienne"/>
        </authorList>
    </citation>
    <scope>NUCLEOTIDE SEQUENCE [LARGE SCALE GENOMIC DNA]</scope>
    <source>
        <strain evidence="2 3">130c</strain>
    </source>
</reference>
<evidence type="ECO:0000313" key="2">
    <source>
        <dbReference type="EMBL" id="CDW74483.1"/>
    </source>
</evidence>
<accession>A0A077ZZ47</accession>
<dbReference type="AlphaFoldDB" id="A0A077ZZ47"/>
<feature type="region of interest" description="Disordered" evidence="1">
    <location>
        <begin position="598"/>
        <end position="680"/>
    </location>
</feature>
<gene>
    <name evidence="2" type="primary">Contig9502.g10168</name>
    <name evidence="2" type="ORF">STYLEM_3463</name>
</gene>
<organism evidence="2 3">
    <name type="scientific">Stylonychia lemnae</name>
    <name type="common">Ciliate</name>
    <dbReference type="NCBI Taxonomy" id="5949"/>
    <lineage>
        <taxon>Eukaryota</taxon>
        <taxon>Sar</taxon>
        <taxon>Alveolata</taxon>
        <taxon>Ciliophora</taxon>
        <taxon>Intramacronucleata</taxon>
        <taxon>Spirotrichea</taxon>
        <taxon>Stichotrichia</taxon>
        <taxon>Sporadotrichida</taxon>
        <taxon>Oxytrichidae</taxon>
        <taxon>Stylonychinae</taxon>
        <taxon>Stylonychia</taxon>
    </lineage>
</organism>
<dbReference type="Proteomes" id="UP000039865">
    <property type="component" value="Unassembled WGS sequence"/>
</dbReference>
<evidence type="ECO:0000256" key="1">
    <source>
        <dbReference type="SAM" id="MobiDB-lite"/>
    </source>
</evidence>
<sequence>MGNYIERLCWDFQLLKTLNTLNLSRIPLNPICCQRIGELLLDTQQLRDLNLSSCKIKGQGTRYIIEGFDMNKTLTFFNFGLNDLSSETYEYSSQLGKILSRHRSLMHVDLTSTNLKVIMQFNINYYQKEEVLFVCLAINHSRSILSLHLSGNELGYYERLYLRNLMRATVQYRFKNFAERNDFQTKRELNKIRELTSEDFQSNDVRSYFENRNYLDIQQKSLDKDQMNIIENVESIFKRTEGKDPKENYEALLNQIKIKSDEIFSLQKSQITSEDQIYNEIFEMIKAVESPERLGLYNENRGGQKQNTQDSMFKTQQPKQGDTWELLKRLKTERMKQKFEANQKSPSKQKEQHETNTSMLFGDNAHDANYDNPMTGYMNEIIFTRIVGHEDILLGDQWKDGSQCWVCEKWTKQVVQFQEMDEQLMKESITQLEQLKKAIQDVINNKSQVFTVQQQSPSQILTPKSTYNLKDRRMVFSEGRVDSRNLQARSVIKSNQLQTINLASINYKNQEQFIIEKEKNRMQKVKQLIGVHYPPALTQQQIEKLILPENYAKVVSFKTKSSLLSNQDTLITNPKIEVNVQNQKQHNFNLNINQVKNNEENNRMDQKNQQIKGSQKTKGKRNYSSGDDELYSSDDVDDFEKDEKLNQDYVRRIMPSKKQSSQIPTARSPKEAAQGGQNQKQTIVVQNQLQSPNTEQTVEESEIQGSNYLKNEIYVCGSFNNWFPLKLLTSEEIYMQNKEHDEKIEALNQALSKQTTFSKQKTLNDGKPPKDPLGKDVLRFVDFFPPGKHFFYFIKNMKYYFLSPRYEIVRFKGSHLFLNQTVVYPRLGQLQELKAKEGKSANQDRRFLKERSVFKSWKDENDEILKKMFDCDMGYSKIHRIMKNNEEEMNQVKDTLFIYYRQLKNIFVLYASISTYPVISWNDFTNFCYRCKIIDKILNLSTLDRVFITTNVALHKFSSSADRCLQRYEFMEILMRLANAKFRDTNICLNTSDALEKLIQENILPNSEYVDSKIFREQILYTYEVNEILARNEAPLKKVFELYTHPNKKYITLRECIEIVNKRADMKMIETTIGYCFAQSLMPIIDTVKDQTRCDQMKYVEFLEFIGRISFEYYKEIGGDEETLLHIKIDKILGPLFKGSGTYKHFSYLSSQNVGLSERKSSDESVDLDEEELMKANKMMEDSNDKFQNDVLSQQQMLRLESSMKQRESYFKKYQKKILSYQIKL</sequence>
<name>A0A077ZZ47_STYLE</name>